<dbReference type="EMBL" id="VSSQ01017414">
    <property type="protein sequence ID" value="MPM59695.1"/>
    <property type="molecule type" value="Genomic_DNA"/>
</dbReference>
<protein>
    <submittedName>
        <fullName evidence="1">Uncharacterized protein</fullName>
    </submittedName>
</protein>
<evidence type="ECO:0000313" key="1">
    <source>
        <dbReference type="EMBL" id="MPM59695.1"/>
    </source>
</evidence>
<dbReference type="AlphaFoldDB" id="A0A645B2P9"/>
<comment type="caution">
    <text evidence="1">The sequence shown here is derived from an EMBL/GenBank/DDBJ whole genome shotgun (WGS) entry which is preliminary data.</text>
</comment>
<name>A0A645B2P9_9ZZZZ</name>
<accession>A0A645B2P9</accession>
<proteinExistence type="predicted"/>
<gene>
    <name evidence="1" type="ORF">SDC9_106541</name>
</gene>
<reference evidence="1" key="1">
    <citation type="submission" date="2019-08" db="EMBL/GenBank/DDBJ databases">
        <authorList>
            <person name="Kucharzyk K."/>
            <person name="Murdoch R.W."/>
            <person name="Higgins S."/>
            <person name="Loffler F."/>
        </authorList>
    </citation>
    <scope>NUCLEOTIDE SEQUENCE</scope>
</reference>
<organism evidence="1">
    <name type="scientific">bioreactor metagenome</name>
    <dbReference type="NCBI Taxonomy" id="1076179"/>
    <lineage>
        <taxon>unclassified sequences</taxon>
        <taxon>metagenomes</taxon>
        <taxon>ecological metagenomes</taxon>
    </lineage>
</organism>
<sequence>MRVAAFGDGPSHLFWNGIDAALSLYRLDEDGESLVADLRGDILGRVMLRRGDQRCEGRAVFWVEGEAERAAAPAVKGAAAGDDLAAFAAEHRRELERPLDRLGAAVAEKYPAVAKLPAEDGSEFFARGGFVARAAAPYAARRLGQRLRQHRVCVAEQRRPVSVEKVDIAASVAAPDPGALAVRERDAASAVEPA</sequence>